<reference evidence="4 5" key="1">
    <citation type="submission" date="2024-09" db="EMBL/GenBank/DDBJ databases">
        <title>Laminarin stimulates single cell rates of sulfate reduction while oxygen inhibits transcriptomic activity in coastal marine sediment.</title>
        <authorList>
            <person name="Lindsay M."/>
            <person name="Orcutt B."/>
            <person name="Emerson D."/>
            <person name="Stepanauskas R."/>
            <person name="D'Angelo T."/>
        </authorList>
    </citation>
    <scope>NUCLEOTIDE SEQUENCE [LARGE SCALE GENOMIC DNA]</scope>
    <source>
        <strain evidence="4">SAG AM-311-K15</strain>
    </source>
</reference>
<dbReference type="CDD" id="cd13831">
    <property type="entry name" value="HU"/>
    <property type="match status" value="1"/>
</dbReference>
<dbReference type="InterPro" id="IPR000119">
    <property type="entry name" value="Hist_DNA-bd"/>
</dbReference>
<protein>
    <submittedName>
        <fullName evidence="4">HU family DNA-binding protein</fullName>
    </submittedName>
</protein>
<evidence type="ECO:0000313" key="5">
    <source>
        <dbReference type="Proteomes" id="UP001594351"/>
    </source>
</evidence>
<comment type="similarity">
    <text evidence="3">Belongs to the bacterial histone-like protein family.</text>
</comment>
<keyword evidence="2 4" id="KW-0238">DNA-binding</keyword>
<dbReference type="InterPro" id="IPR010992">
    <property type="entry name" value="IHF-like_DNA-bd_dom_sf"/>
</dbReference>
<dbReference type="Pfam" id="PF00216">
    <property type="entry name" value="Bac_DNA_binding"/>
    <property type="match status" value="1"/>
</dbReference>
<evidence type="ECO:0000256" key="3">
    <source>
        <dbReference type="RuleBase" id="RU003939"/>
    </source>
</evidence>
<dbReference type="Proteomes" id="UP001594351">
    <property type="component" value="Unassembled WGS sequence"/>
</dbReference>
<dbReference type="GO" id="GO:0003677">
    <property type="term" value="F:DNA binding"/>
    <property type="evidence" value="ECO:0007669"/>
    <property type="project" value="UniProtKB-KW"/>
</dbReference>
<evidence type="ECO:0000256" key="1">
    <source>
        <dbReference type="ARBA" id="ARBA00023067"/>
    </source>
</evidence>
<dbReference type="PRINTS" id="PR01727">
    <property type="entry name" value="DNABINDINGHU"/>
</dbReference>
<evidence type="ECO:0000313" key="4">
    <source>
        <dbReference type="EMBL" id="MFC1853231.1"/>
    </source>
</evidence>
<dbReference type="PANTHER" id="PTHR33175">
    <property type="entry name" value="DNA-BINDING PROTEIN HU"/>
    <property type="match status" value="1"/>
</dbReference>
<evidence type="ECO:0000256" key="2">
    <source>
        <dbReference type="ARBA" id="ARBA00023125"/>
    </source>
</evidence>
<proteinExistence type="inferred from homology"/>
<keyword evidence="5" id="KW-1185">Reference proteome</keyword>
<organism evidence="4 5">
    <name type="scientific">candidate division CSSED10-310 bacterium</name>
    <dbReference type="NCBI Taxonomy" id="2855610"/>
    <lineage>
        <taxon>Bacteria</taxon>
        <taxon>Bacteria division CSSED10-310</taxon>
    </lineage>
</organism>
<gene>
    <name evidence="4" type="ORF">ACFL27_23785</name>
</gene>
<name>A0ABV6Z4F3_UNCC1</name>
<dbReference type="Gene3D" id="4.10.520.10">
    <property type="entry name" value="IHF-like DNA-binding proteins"/>
    <property type="match status" value="1"/>
</dbReference>
<dbReference type="EMBL" id="JBHPBY010000452">
    <property type="protein sequence ID" value="MFC1853231.1"/>
    <property type="molecule type" value="Genomic_DNA"/>
</dbReference>
<dbReference type="PANTHER" id="PTHR33175:SF3">
    <property type="entry name" value="DNA-BINDING PROTEIN HU-BETA"/>
    <property type="match status" value="1"/>
</dbReference>
<dbReference type="SUPFAM" id="SSF47729">
    <property type="entry name" value="IHF-like DNA-binding proteins"/>
    <property type="match status" value="1"/>
</dbReference>
<comment type="caution">
    <text evidence="4">The sequence shown here is derived from an EMBL/GenBank/DDBJ whole genome shotgun (WGS) entry which is preliminary data.</text>
</comment>
<dbReference type="SMART" id="SM00411">
    <property type="entry name" value="BHL"/>
    <property type="match status" value="1"/>
</dbReference>
<keyword evidence="1" id="KW-0226">DNA condensation</keyword>
<accession>A0ABV6Z4F3</accession>
<sequence length="99" mass="11169">MNKSQLAKKVAVKLDVPQVLSKKIIQLCFDEIIEALSQGENVTLTGFGRITAKKTPARTRRNPKTGEKVHVPENVSIRFKASRRAKEKLLEIFEHRSDG</sequence>